<proteinExistence type="predicted"/>
<name>A0A6B9XWD4_PICSI</name>
<protein>
    <submittedName>
        <fullName evidence="1">Uncharacterized protein</fullName>
    </submittedName>
</protein>
<reference evidence="1" key="1">
    <citation type="submission" date="2019-03" db="EMBL/GenBank/DDBJ databases">
        <title>Largest Complete Mitochondrial Genome of a Gymnosperm, Sitka Spruce (Picea sitchensis), Indicates Complex Physical Structure.</title>
        <authorList>
            <person name="Jackman S.D."/>
            <person name="Coombe L."/>
            <person name="Warren R."/>
            <person name="Kirk H."/>
            <person name="Trinh E."/>
            <person name="McLeod T."/>
            <person name="Pleasance S."/>
            <person name="Pandoh P."/>
            <person name="Zhao Y."/>
            <person name="Coope R."/>
            <person name="Bousquet J."/>
            <person name="Bohlmann J.C."/>
            <person name="Jones S.J.M."/>
            <person name="Birol I."/>
        </authorList>
    </citation>
    <scope>NUCLEOTIDE SEQUENCE</scope>
    <source>
        <strain evidence="1">Q903</strain>
    </source>
</reference>
<organism evidence="1">
    <name type="scientific">Picea sitchensis</name>
    <name type="common">Sitka spruce</name>
    <name type="synonym">Pinus sitchensis</name>
    <dbReference type="NCBI Taxonomy" id="3332"/>
    <lineage>
        <taxon>Eukaryota</taxon>
        <taxon>Viridiplantae</taxon>
        <taxon>Streptophyta</taxon>
        <taxon>Embryophyta</taxon>
        <taxon>Tracheophyta</taxon>
        <taxon>Spermatophyta</taxon>
        <taxon>Pinopsida</taxon>
        <taxon>Pinidae</taxon>
        <taxon>Conifers I</taxon>
        <taxon>Pinales</taxon>
        <taxon>Pinaceae</taxon>
        <taxon>Picea</taxon>
    </lineage>
</organism>
<dbReference type="EMBL" id="MK697702">
    <property type="protein sequence ID" value="QHR91642.1"/>
    <property type="molecule type" value="Genomic_DNA"/>
</dbReference>
<sequence>MVKEIWVDMSCQKVPPLRSAYDPSRIVIMMVGFGIVTSCSRVTLPPGGGFS</sequence>
<accession>A0A6B9XWD4</accession>
<evidence type="ECO:0000313" key="1">
    <source>
        <dbReference type="EMBL" id="QHR91642.1"/>
    </source>
</evidence>
<keyword evidence="1" id="KW-0496">Mitochondrion</keyword>
<geneLocation type="mitochondrion" evidence="1"/>
<gene>
    <name evidence="1" type="primary">orf05709</name>
    <name evidence="1" type="ORF">Q903MT_gene5677</name>
</gene>
<dbReference type="AlphaFoldDB" id="A0A6B9XWD4"/>